<evidence type="ECO:0000313" key="2">
    <source>
        <dbReference type="Proteomes" id="UP000250140"/>
    </source>
</evidence>
<name>A0A8E2EQD0_9PEZI</name>
<dbReference type="AlphaFoldDB" id="A0A8E2EQD0"/>
<organism evidence="1 2">
    <name type="scientific">Glonium stellatum</name>
    <dbReference type="NCBI Taxonomy" id="574774"/>
    <lineage>
        <taxon>Eukaryota</taxon>
        <taxon>Fungi</taxon>
        <taxon>Dikarya</taxon>
        <taxon>Ascomycota</taxon>
        <taxon>Pezizomycotina</taxon>
        <taxon>Dothideomycetes</taxon>
        <taxon>Pleosporomycetidae</taxon>
        <taxon>Gloniales</taxon>
        <taxon>Gloniaceae</taxon>
        <taxon>Glonium</taxon>
    </lineage>
</organism>
<proteinExistence type="predicted"/>
<dbReference type="Proteomes" id="UP000250140">
    <property type="component" value="Unassembled WGS sequence"/>
</dbReference>
<sequence>MGNKGQMSQRCQWLGTQVATRAGPGPSHVRVWTSFNGLTSPCATVIEDVWIARCGDAVRCLMGGDGLGNDWEMLGRRLGKAWRGLGPGGIYWKTGRDIRFRKPEEAQMARHLAPRRQFCQKRTSRTLANAAMGVAMGVAMRRGALAGLQSEWTGCKRSNTMTMAAGWHWNGGPVDHHIWHIWHIWHTERVWHTKHIRHTKHIEYLQCGAESPSLLLLYRPLPDRRTIREAKLHFTALDWLT</sequence>
<dbReference type="EMBL" id="KV750872">
    <property type="protein sequence ID" value="OCL02841.1"/>
    <property type="molecule type" value="Genomic_DNA"/>
</dbReference>
<protein>
    <submittedName>
        <fullName evidence="1">Uncharacterized protein</fullName>
    </submittedName>
</protein>
<accession>A0A8E2EQD0</accession>
<gene>
    <name evidence="1" type="ORF">AOQ84DRAFT_228378</name>
</gene>
<reference evidence="1 2" key="1">
    <citation type="journal article" date="2016" name="Nat. Commun.">
        <title>Ectomycorrhizal ecology is imprinted in the genome of the dominant symbiotic fungus Cenococcum geophilum.</title>
        <authorList>
            <consortium name="DOE Joint Genome Institute"/>
            <person name="Peter M."/>
            <person name="Kohler A."/>
            <person name="Ohm R.A."/>
            <person name="Kuo A."/>
            <person name="Krutzmann J."/>
            <person name="Morin E."/>
            <person name="Arend M."/>
            <person name="Barry K.W."/>
            <person name="Binder M."/>
            <person name="Choi C."/>
            <person name="Clum A."/>
            <person name="Copeland A."/>
            <person name="Grisel N."/>
            <person name="Haridas S."/>
            <person name="Kipfer T."/>
            <person name="LaButti K."/>
            <person name="Lindquist E."/>
            <person name="Lipzen A."/>
            <person name="Maire R."/>
            <person name="Meier B."/>
            <person name="Mihaltcheva S."/>
            <person name="Molinier V."/>
            <person name="Murat C."/>
            <person name="Poggeler S."/>
            <person name="Quandt C.A."/>
            <person name="Sperisen C."/>
            <person name="Tritt A."/>
            <person name="Tisserant E."/>
            <person name="Crous P.W."/>
            <person name="Henrissat B."/>
            <person name="Nehls U."/>
            <person name="Egli S."/>
            <person name="Spatafora J.W."/>
            <person name="Grigoriev I.V."/>
            <person name="Martin F.M."/>
        </authorList>
    </citation>
    <scope>NUCLEOTIDE SEQUENCE [LARGE SCALE GENOMIC DNA]</scope>
    <source>
        <strain evidence="1 2">CBS 207.34</strain>
    </source>
</reference>
<evidence type="ECO:0000313" key="1">
    <source>
        <dbReference type="EMBL" id="OCL02841.1"/>
    </source>
</evidence>
<keyword evidence="2" id="KW-1185">Reference proteome</keyword>